<dbReference type="InterPro" id="IPR037696">
    <property type="entry name" value="CCDC77"/>
</dbReference>
<feature type="region of interest" description="Disordered" evidence="2">
    <location>
        <begin position="120"/>
        <end position="177"/>
    </location>
</feature>
<dbReference type="eggNOG" id="ENOG502QT8A">
    <property type="taxonomic scope" value="Eukaryota"/>
</dbReference>
<name>C1E9E8_MICCC</name>
<organism evidence="3 4">
    <name type="scientific">Micromonas commoda (strain RCC299 / NOUM17 / CCMP2709)</name>
    <name type="common">Picoplanktonic green alga</name>
    <dbReference type="NCBI Taxonomy" id="296587"/>
    <lineage>
        <taxon>Eukaryota</taxon>
        <taxon>Viridiplantae</taxon>
        <taxon>Chlorophyta</taxon>
        <taxon>Mamiellophyceae</taxon>
        <taxon>Mamiellales</taxon>
        <taxon>Mamiellaceae</taxon>
        <taxon>Micromonas</taxon>
    </lineage>
</organism>
<evidence type="ECO:0000313" key="3">
    <source>
        <dbReference type="EMBL" id="ACO64670.1"/>
    </source>
</evidence>
<reference evidence="3 4" key="1">
    <citation type="journal article" date="2009" name="Science">
        <title>Green evolution and dynamic adaptations revealed by genomes of the marine picoeukaryotes Micromonas.</title>
        <authorList>
            <person name="Worden A.Z."/>
            <person name="Lee J.H."/>
            <person name="Mock T."/>
            <person name="Rouze P."/>
            <person name="Simmons M.P."/>
            <person name="Aerts A.L."/>
            <person name="Allen A.E."/>
            <person name="Cuvelier M.L."/>
            <person name="Derelle E."/>
            <person name="Everett M.V."/>
            <person name="Foulon E."/>
            <person name="Grimwood J."/>
            <person name="Gundlach H."/>
            <person name="Henrissat B."/>
            <person name="Napoli C."/>
            <person name="McDonald S.M."/>
            <person name="Parker M.S."/>
            <person name="Rombauts S."/>
            <person name="Salamov A."/>
            <person name="Von Dassow P."/>
            <person name="Badger J.H."/>
            <person name="Coutinho P.M."/>
            <person name="Demir E."/>
            <person name="Dubchak I."/>
            <person name="Gentemann C."/>
            <person name="Eikrem W."/>
            <person name="Gready J.E."/>
            <person name="John U."/>
            <person name="Lanier W."/>
            <person name="Lindquist E.A."/>
            <person name="Lucas S."/>
            <person name="Mayer K.F."/>
            <person name="Moreau H."/>
            <person name="Not F."/>
            <person name="Otillar R."/>
            <person name="Panaud O."/>
            <person name="Pangilinan J."/>
            <person name="Paulsen I."/>
            <person name="Piegu B."/>
            <person name="Poliakov A."/>
            <person name="Robbens S."/>
            <person name="Schmutz J."/>
            <person name="Toulza E."/>
            <person name="Wyss T."/>
            <person name="Zelensky A."/>
            <person name="Zhou K."/>
            <person name="Armbrust E.V."/>
            <person name="Bhattacharya D."/>
            <person name="Goodenough U.W."/>
            <person name="Van de Peer Y."/>
            <person name="Grigoriev I.V."/>
        </authorList>
    </citation>
    <scope>NUCLEOTIDE SEQUENCE [LARGE SCALE GENOMIC DNA]</scope>
    <source>
        <strain evidence="4">RCC299 / NOUM17</strain>
    </source>
</reference>
<evidence type="ECO:0000256" key="2">
    <source>
        <dbReference type="SAM" id="MobiDB-lite"/>
    </source>
</evidence>
<feature type="region of interest" description="Disordered" evidence="2">
    <location>
        <begin position="504"/>
        <end position="534"/>
    </location>
</feature>
<dbReference type="OMA" id="HLSHMYR"/>
<feature type="coiled-coil region" evidence="1">
    <location>
        <begin position="319"/>
        <end position="353"/>
    </location>
</feature>
<feature type="coiled-coil region" evidence="1">
    <location>
        <begin position="22"/>
        <end position="101"/>
    </location>
</feature>
<evidence type="ECO:0000256" key="1">
    <source>
        <dbReference type="SAM" id="Coils"/>
    </source>
</evidence>
<sequence>MKGPSDAQREALGRLHPSPELVKFYRDRVNDFERERDELIQRVDAVGIRRSELHQAEWELKKRTDEVTDLQKALSDAHAYLFEERERLLKIQTENDELKLQEAEDRHRIQHLLGLLNPGVEGISFSRDPPPGPVETDPNAPPSKNAPQGSGIIRPRKGPVPQPTRKDQIPRTSKTTKTVYLPAEDSHDSLLLKIDQLQTQLADQKRFANERIAALLEDRRIRDADEVMMKEAAEKRAADLADRLKRTELLLMKATKDHIMQRVSPYILEEQQQLLEIELKKLAGAKEEMKTTIEQSAVEAKQVAKAEAEKYVDQFKDQLQRRSAIATQYEQRIADLEEEVKKQKKKQRDLEHRRTMDIEGFTSDVTTLRRLLSAVDRRLHQTRLVQRLDDDERLDMLLEQLEQRSPDPAPLPGKPNWDTSVGKAKKGKKVAADAHGVAYDIDHIRSALGSVEDRLTEARNAQAERAKASASTIRIIPDRKPSGEENRGAKEYIDRRAAVQAEARAAGIETGGKPKVRARPMTALPDKPKPFYLR</sequence>
<dbReference type="KEGG" id="mis:MICPUN_101250"/>
<feature type="region of interest" description="Disordered" evidence="2">
    <location>
        <begin position="401"/>
        <end position="422"/>
    </location>
</feature>
<gene>
    <name evidence="3" type="ORF">MICPUN_101250</name>
</gene>
<dbReference type="EMBL" id="CP001327">
    <property type="protein sequence ID" value="ACO64670.1"/>
    <property type="molecule type" value="Genomic_DNA"/>
</dbReference>
<dbReference type="PANTHER" id="PTHR22091">
    <property type="entry name" value="COILED-COIL DOMAIN-CONTAINING PROTEIN 77"/>
    <property type="match status" value="1"/>
</dbReference>
<accession>C1E9E8</accession>
<evidence type="ECO:0000313" key="4">
    <source>
        <dbReference type="Proteomes" id="UP000002009"/>
    </source>
</evidence>
<dbReference type="Proteomes" id="UP000002009">
    <property type="component" value="Chromosome 6"/>
</dbReference>
<dbReference type="AlphaFoldDB" id="C1E9E8"/>
<proteinExistence type="predicted"/>
<dbReference type="GeneID" id="8244350"/>
<dbReference type="InParanoid" id="C1E9E8"/>
<protein>
    <submittedName>
        <fullName evidence="3">Uncharacterized protein</fullName>
    </submittedName>
</protein>
<dbReference type="STRING" id="296587.C1E9E8"/>
<dbReference type="RefSeq" id="XP_002503412.1">
    <property type="nucleotide sequence ID" value="XM_002503366.1"/>
</dbReference>
<keyword evidence="4" id="KW-1185">Reference proteome</keyword>
<dbReference type="OrthoDB" id="191169at2759"/>
<dbReference type="PANTHER" id="PTHR22091:SF1">
    <property type="entry name" value="COILED-COIL DOMAIN-CONTAINING PROTEIN 77"/>
    <property type="match status" value="1"/>
</dbReference>
<feature type="coiled-coil region" evidence="1">
    <location>
        <begin position="230"/>
        <end position="288"/>
    </location>
</feature>
<keyword evidence="1" id="KW-0175">Coiled coil</keyword>